<dbReference type="PANTHER" id="PTHR11537">
    <property type="entry name" value="VOLTAGE-GATED POTASSIUM CHANNEL"/>
    <property type="match status" value="1"/>
</dbReference>
<dbReference type="InterPro" id="IPR013099">
    <property type="entry name" value="K_chnl_dom"/>
</dbReference>
<evidence type="ECO:0000256" key="8">
    <source>
        <dbReference type="SAM" id="Phobius"/>
    </source>
</evidence>
<evidence type="ECO:0000256" key="7">
    <source>
        <dbReference type="ARBA" id="ARBA00023303"/>
    </source>
</evidence>
<evidence type="ECO:0000256" key="2">
    <source>
        <dbReference type="ARBA" id="ARBA00022448"/>
    </source>
</evidence>
<keyword evidence="7 10" id="KW-0407">Ion channel</keyword>
<organism evidence="10 11">
    <name type="scientific">Clostridium bornimense</name>
    <dbReference type="NCBI Taxonomy" id="1216932"/>
    <lineage>
        <taxon>Bacteria</taxon>
        <taxon>Bacillati</taxon>
        <taxon>Bacillota</taxon>
        <taxon>Clostridia</taxon>
        <taxon>Eubacteriales</taxon>
        <taxon>Clostridiaceae</taxon>
        <taxon>Clostridium</taxon>
    </lineage>
</organism>
<dbReference type="STRING" id="1216932.CM240_0422"/>
<evidence type="ECO:0000256" key="3">
    <source>
        <dbReference type="ARBA" id="ARBA00022692"/>
    </source>
</evidence>
<dbReference type="PATRIC" id="fig|1216932.3.peg.407"/>
<evidence type="ECO:0000256" key="1">
    <source>
        <dbReference type="ARBA" id="ARBA00004141"/>
    </source>
</evidence>
<dbReference type="RefSeq" id="WP_044036049.1">
    <property type="nucleotide sequence ID" value="NZ_HG917868.1"/>
</dbReference>
<evidence type="ECO:0000256" key="4">
    <source>
        <dbReference type="ARBA" id="ARBA00022989"/>
    </source>
</evidence>
<evidence type="ECO:0000256" key="5">
    <source>
        <dbReference type="ARBA" id="ARBA00023065"/>
    </source>
</evidence>
<keyword evidence="3 8" id="KW-0812">Transmembrane</keyword>
<reference evidence="10 11" key="1">
    <citation type="submission" date="2013-11" db="EMBL/GenBank/DDBJ databases">
        <title>Complete genome sequence of Clostridum sp. M2/40.</title>
        <authorList>
            <person name="Wibberg D."/>
            <person name="Puehler A."/>
            <person name="Schlueter A."/>
        </authorList>
    </citation>
    <scope>NUCLEOTIDE SEQUENCE [LARGE SCALE GENOMIC DNA]</scope>
    <source>
        <strain evidence="11">M2/40</strain>
    </source>
</reference>
<dbReference type="Pfam" id="PF07885">
    <property type="entry name" value="Ion_trans_2"/>
    <property type="match status" value="1"/>
</dbReference>
<keyword evidence="6 8" id="KW-0472">Membrane</keyword>
<dbReference type="Gene3D" id="1.20.120.350">
    <property type="entry name" value="Voltage-gated potassium channels. Chain C"/>
    <property type="match status" value="1"/>
</dbReference>
<dbReference type="InterPro" id="IPR028325">
    <property type="entry name" value="VG_K_chnl"/>
</dbReference>
<dbReference type="KEGG" id="clt:CM240_0422"/>
<feature type="transmembrane region" description="Helical" evidence="8">
    <location>
        <begin position="47"/>
        <end position="68"/>
    </location>
</feature>
<dbReference type="EMBL" id="HG917868">
    <property type="protein sequence ID" value="CDM67589.1"/>
    <property type="molecule type" value="Genomic_DNA"/>
</dbReference>
<evidence type="ECO:0000259" key="9">
    <source>
        <dbReference type="Pfam" id="PF07885"/>
    </source>
</evidence>
<dbReference type="PANTHER" id="PTHR11537:SF254">
    <property type="entry name" value="POTASSIUM VOLTAGE-GATED CHANNEL PROTEIN SHAB"/>
    <property type="match status" value="1"/>
</dbReference>
<gene>
    <name evidence="10" type="ORF">CM240_0422</name>
</gene>
<dbReference type="AlphaFoldDB" id="W6RVF9"/>
<keyword evidence="2" id="KW-0813">Transport</keyword>
<feature type="transmembrane region" description="Helical" evidence="8">
    <location>
        <begin position="159"/>
        <end position="176"/>
    </location>
</feature>
<dbReference type="eggNOG" id="COG1226">
    <property type="taxonomic scope" value="Bacteria"/>
</dbReference>
<feature type="domain" description="Potassium channel" evidence="9">
    <location>
        <begin position="134"/>
        <end position="210"/>
    </location>
</feature>
<dbReference type="Proteomes" id="UP000019426">
    <property type="component" value="Chromosome M2/40_rep1"/>
</dbReference>
<proteinExistence type="predicted"/>
<feature type="transmembrane region" description="Helical" evidence="8">
    <location>
        <begin position="12"/>
        <end position="35"/>
    </location>
</feature>
<dbReference type="Gene3D" id="1.10.287.70">
    <property type="match status" value="1"/>
</dbReference>
<feature type="transmembrane region" description="Helical" evidence="8">
    <location>
        <begin position="182"/>
        <end position="210"/>
    </location>
</feature>
<evidence type="ECO:0000256" key="6">
    <source>
        <dbReference type="ARBA" id="ARBA00023136"/>
    </source>
</evidence>
<sequence length="254" mass="28963">MRDLEFTDNEKIEWIYDGIAGVMAVIAVIVVMLQFSNNLSPKVNRGVNIIDGAIYFIFLSDYLMRLLTSKNKKRFFKHNVVDTIAIFPFMLFMESNFGSVFKLVRVVTYVLRLVGNIKEVLFTNGFIYALGSTVLITFIGSLGIYVFERGTENISNYGDALWWSFVTVTTVGYGDISPSSGVGRFIACILMITGIGFLSMLTSTISTFFFSKIYKRKEKKIKEKDKVIIDLSDLSEEKRKSILSYYKFLKENDI</sequence>
<accession>W6RVF9</accession>
<dbReference type="GO" id="GO:0001508">
    <property type="term" value="P:action potential"/>
    <property type="evidence" value="ECO:0007669"/>
    <property type="project" value="TreeGrafter"/>
</dbReference>
<feature type="transmembrane region" description="Helical" evidence="8">
    <location>
        <begin position="80"/>
        <end position="101"/>
    </location>
</feature>
<evidence type="ECO:0000313" key="10">
    <source>
        <dbReference type="EMBL" id="CDM67589.1"/>
    </source>
</evidence>
<keyword evidence="5" id="KW-0406">Ion transport</keyword>
<evidence type="ECO:0000313" key="11">
    <source>
        <dbReference type="Proteomes" id="UP000019426"/>
    </source>
</evidence>
<dbReference type="SUPFAM" id="SSF81324">
    <property type="entry name" value="Voltage-gated potassium channels"/>
    <property type="match status" value="1"/>
</dbReference>
<dbReference type="GO" id="GO:0008076">
    <property type="term" value="C:voltage-gated potassium channel complex"/>
    <property type="evidence" value="ECO:0007669"/>
    <property type="project" value="InterPro"/>
</dbReference>
<comment type="subcellular location">
    <subcellularLocation>
        <location evidence="1">Membrane</location>
        <topology evidence="1">Multi-pass membrane protein</topology>
    </subcellularLocation>
</comment>
<keyword evidence="4 8" id="KW-1133">Transmembrane helix</keyword>
<dbReference type="HOGENOM" id="CLU_011722_6_2_9"/>
<dbReference type="OrthoDB" id="9810759at2"/>
<dbReference type="GO" id="GO:0005249">
    <property type="term" value="F:voltage-gated potassium channel activity"/>
    <property type="evidence" value="ECO:0007669"/>
    <property type="project" value="InterPro"/>
</dbReference>
<protein>
    <submittedName>
        <fullName evidence="10">Potassium channel subunit</fullName>
    </submittedName>
</protein>
<dbReference type="InterPro" id="IPR027359">
    <property type="entry name" value="Volt_channel_dom_sf"/>
</dbReference>
<keyword evidence="11" id="KW-1185">Reference proteome</keyword>
<name>W6RVF9_9CLOT</name>
<feature type="transmembrane region" description="Helical" evidence="8">
    <location>
        <begin position="121"/>
        <end position="147"/>
    </location>
</feature>